<evidence type="ECO:0000256" key="5">
    <source>
        <dbReference type="ARBA" id="ARBA00022833"/>
    </source>
</evidence>
<accession>A0A164P616</accession>
<dbReference type="Gene3D" id="6.20.210.20">
    <property type="entry name" value="THAP domain"/>
    <property type="match status" value="1"/>
</dbReference>
<proteinExistence type="inferred from homology"/>
<dbReference type="Proteomes" id="UP000076858">
    <property type="component" value="Unassembled WGS sequence"/>
</dbReference>
<evidence type="ECO:0000256" key="6">
    <source>
        <dbReference type="ARBA" id="ARBA00023015"/>
    </source>
</evidence>
<keyword evidence="3" id="KW-0479">Metal-binding</keyword>
<comment type="caution">
    <text evidence="14">The sequence shown here is derived from an EMBL/GenBank/DDBJ whole genome shotgun (WGS) entry which is preliminary data.</text>
</comment>
<keyword evidence="7" id="KW-0175">Coiled coil</keyword>
<dbReference type="SMART" id="SM00980">
    <property type="entry name" value="THAP"/>
    <property type="match status" value="1"/>
</dbReference>
<evidence type="ECO:0000256" key="4">
    <source>
        <dbReference type="ARBA" id="ARBA00022771"/>
    </source>
</evidence>
<dbReference type="AlphaFoldDB" id="A0A164P616"/>
<dbReference type="GO" id="GO:0008270">
    <property type="term" value="F:zinc ion binding"/>
    <property type="evidence" value="ECO:0007669"/>
    <property type="project" value="UniProtKB-KW"/>
</dbReference>
<keyword evidence="5" id="KW-0862">Zinc</keyword>
<dbReference type="Pfam" id="PF05485">
    <property type="entry name" value="THAP"/>
    <property type="match status" value="1"/>
</dbReference>
<keyword evidence="6" id="KW-0805">Transcription regulation</keyword>
<dbReference type="GO" id="GO:0043565">
    <property type="term" value="F:sequence-specific DNA binding"/>
    <property type="evidence" value="ECO:0007669"/>
    <property type="project" value="InterPro"/>
</dbReference>
<evidence type="ECO:0000313" key="15">
    <source>
        <dbReference type="Proteomes" id="UP000076858"/>
    </source>
</evidence>
<dbReference type="PANTHER" id="PTHR46600">
    <property type="entry name" value="THAP DOMAIN-CONTAINING"/>
    <property type="match status" value="1"/>
</dbReference>
<evidence type="ECO:0000256" key="9">
    <source>
        <dbReference type="ARBA" id="ARBA00023163"/>
    </source>
</evidence>
<dbReference type="SMART" id="SM00692">
    <property type="entry name" value="DM3"/>
    <property type="match status" value="1"/>
</dbReference>
<evidence type="ECO:0000256" key="2">
    <source>
        <dbReference type="ARBA" id="ARBA00006177"/>
    </source>
</evidence>
<sequence>MSTLQIISDEDWSLIEDIWKMETSLNDTVELDETASLPETRSLSSELGHYVSDDALDEYFVNRNTLPSITSHPDGTPNWENIFALDRYVGRLTQPGGDSERRWTPFGLPPSSVATGLLQPDVHDGSTAAESNYIAETIRGPHTSRLDNQHKPQGALPYFPFFIASFCFKYNHIMPTLVTLLLLLSSTNVFQITTCDCNKPSGVGLLQFSDGSCKPATRNSNTKVDYRVMTDKKAAFNFPGYICDINIRQNARIQYSENAAIRHENELIRVIQSMQCDQRRAKHAQAVTFAQYNGWLAAAQLGLRQCIKLITTGNNVSALQCTPTTVNFTTDTTTCGPQPRIVIPQRDLAAFRNQDVNFFEYQHQTNPAYTEVFISPMDIMADITGSMNEHSLNIPNEITGTSAIVVSATEKAGLGTFTNWFEDFRVERSGHQERVGVFRIPVDKDMPVYCFVIGCRNGPNGSRKDMEQHAGVGSGAKITEKRARLFRTPKDEVVLKLWAQKIPTKPHAKLTASSRICENHFGEKDIIKNDEIIIGVQVIQLPNWKLKTVALPNIFEESTCNLLPAETPKRKAPLEHKPLGDISNYKEHCPSPLIPKKKKQALDRKTELDCPIPQQELSSSFMEGTALVPSDMENQPIPLEHTTVKEYTTLSCGLQYGKV</sequence>
<name>A0A164P616_9CRUS</name>
<evidence type="ECO:0000256" key="8">
    <source>
        <dbReference type="ARBA" id="ARBA00023125"/>
    </source>
</evidence>
<dbReference type="InterPro" id="IPR006612">
    <property type="entry name" value="THAP_Znf"/>
</dbReference>
<dbReference type="EMBL" id="LRGB01002676">
    <property type="protein sequence ID" value="KZS06550.1"/>
    <property type="molecule type" value="Genomic_DNA"/>
</dbReference>
<keyword evidence="4 12" id="KW-0863">Zinc-finger</keyword>
<organism evidence="14 15">
    <name type="scientific">Daphnia magna</name>
    <dbReference type="NCBI Taxonomy" id="35525"/>
    <lineage>
        <taxon>Eukaryota</taxon>
        <taxon>Metazoa</taxon>
        <taxon>Ecdysozoa</taxon>
        <taxon>Arthropoda</taxon>
        <taxon>Crustacea</taxon>
        <taxon>Branchiopoda</taxon>
        <taxon>Diplostraca</taxon>
        <taxon>Cladocera</taxon>
        <taxon>Anomopoda</taxon>
        <taxon>Daphniidae</taxon>
        <taxon>Daphnia</taxon>
    </lineage>
</organism>
<reference evidence="14 15" key="1">
    <citation type="submission" date="2016-03" db="EMBL/GenBank/DDBJ databases">
        <title>EvidentialGene: Evidence-directed Construction of Genes on Genomes.</title>
        <authorList>
            <person name="Gilbert D.G."/>
            <person name="Choi J.-H."/>
            <person name="Mockaitis K."/>
            <person name="Colbourne J."/>
            <person name="Pfrender M."/>
        </authorList>
    </citation>
    <scope>NUCLEOTIDE SEQUENCE [LARGE SCALE GENOMIC DNA]</scope>
    <source>
        <strain evidence="14 15">Xinb3</strain>
        <tissue evidence="14">Complete organism</tissue>
    </source>
</reference>
<dbReference type="InterPro" id="IPR026516">
    <property type="entry name" value="THAP1/10"/>
</dbReference>
<evidence type="ECO:0000256" key="3">
    <source>
        <dbReference type="ARBA" id="ARBA00022723"/>
    </source>
</evidence>
<feature type="domain" description="THAP-type" evidence="13">
    <location>
        <begin position="446"/>
        <end position="555"/>
    </location>
</feature>
<dbReference type="PROSITE" id="PS50950">
    <property type="entry name" value="ZF_THAP"/>
    <property type="match status" value="1"/>
</dbReference>
<keyword evidence="15" id="KW-1185">Reference proteome</keyword>
<keyword evidence="11" id="KW-0131">Cell cycle</keyword>
<gene>
    <name evidence="14" type="ORF">APZ42_029946</name>
</gene>
<comment type="similarity">
    <text evidence="2">Belongs to the THAP1 family.</text>
</comment>
<comment type="subcellular location">
    <subcellularLocation>
        <location evidence="1">Nucleus</location>
        <location evidence="1">Nucleoplasm</location>
    </subcellularLocation>
</comment>
<keyword evidence="9" id="KW-0804">Transcription</keyword>
<dbReference type="GO" id="GO:0005654">
    <property type="term" value="C:nucleoplasm"/>
    <property type="evidence" value="ECO:0007669"/>
    <property type="project" value="UniProtKB-SubCell"/>
</dbReference>
<keyword evidence="10" id="KW-0539">Nucleus</keyword>
<keyword evidence="8 12" id="KW-0238">DNA-binding</keyword>
<evidence type="ECO:0000256" key="10">
    <source>
        <dbReference type="ARBA" id="ARBA00023242"/>
    </source>
</evidence>
<evidence type="ECO:0000256" key="7">
    <source>
        <dbReference type="ARBA" id="ARBA00023054"/>
    </source>
</evidence>
<dbReference type="SUPFAM" id="SSF57716">
    <property type="entry name" value="Glucocorticoid receptor-like (DNA-binding domain)"/>
    <property type="match status" value="1"/>
</dbReference>
<dbReference type="OrthoDB" id="6395835at2759"/>
<evidence type="ECO:0000313" key="14">
    <source>
        <dbReference type="EMBL" id="KZS06550.1"/>
    </source>
</evidence>
<dbReference type="PANTHER" id="PTHR46600:SF1">
    <property type="entry name" value="THAP DOMAIN-CONTAINING PROTEIN 1"/>
    <property type="match status" value="1"/>
</dbReference>
<evidence type="ECO:0000256" key="11">
    <source>
        <dbReference type="ARBA" id="ARBA00023306"/>
    </source>
</evidence>
<dbReference type="InterPro" id="IPR038441">
    <property type="entry name" value="THAP_Znf_sf"/>
</dbReference>
<evidence type="ECO:0000259" key="13">
    <source>
        <dbReference type="PROSITE" id="PS50950"/>
    </source>
</evidence>
<protein>
    <recommendedName>
        <fullName evidence="13">THAP-type domain-containing protein</fullName>
    </recommendedName>
</protein>
<evidence type="ECO:0000256" key="1">
    <source>
        <dbReference type="ARBA" id="ARBA00004642"/>
    </source>
</evidence>
<evidence type="ECO:0000256" key="12">
    <source>
        <dbReference type="PROSITE-ProRule" id="PRU00309"/>
    </source>
</evidence>